<dbReference type="AlphaFoldDB" id="A0A2S9YF55"/>
<dbReference type="GO" id="GO:0016746">
    <property type="term" value="F:acyltransferase activity"/>
    <property type="evidence" value="ECO:0007669"/>
    <property type="project" value="InterPro"/>
</dbReference>
<proteinExistence type="predicted"/>
<gene>
    <name evidence="1" type="ORF">ENSA5_14010</name>
</gene>
<dbReference type="InterPro" id="IPR016039">
    <property type="entry name" value="Thiolase-like"/>
</dbReference>
<accession>A0A2S9YF55</accession>
<dbReference type="EMBL" id="PVNK01000073">
    <property type="protein sequence ID" value="PRQ03646.1"/>
    <property type="molecule type" value="Genomic_DNA"/>
</dbReference>
<dbReference type="OrthoDB" id="5501109at2"/>
<evidence type="ECO:0000313" key="2">
    <source>
        <dbReference type="Proteomes" id="UP000237968"/>
    </source>
</evidence>
<dbReference type="RefSeq" id="WP_146155415.1">
    <property type="nucleotide sequence ID" value="NZ_PVNK01000073.1"/>
</dbReference>
<evidence type="ECO:0000313" key="1">
    <source>
        <dbReference type="EMBL" id="PRQ03646.1"/>
    </source>
</evidence>
<name>A0A2S9YF55_9BACT</name>
<dbReference type="Gene3D" id="3.40.47.10">
    <property type="match status" value="1"/>
</dbReference>
<comment type="caution">
    <text evidence="1">The sequence shown here is derived from an EMBL/GenBank/DDBJ whole genome shotgun (WGS) entry which is preliminary data.</text>
</comment>
<dbReference type="Proteomes" id="UP000237968">
    <property type="component" value="Unassembled WGS sequence"/>
</dbReference>
<protein>
    <submittedName>
        <fullName evidence="1">3-oxoacyl-(Acyl carrier protein) synthase</fullName>
    </submittedName>
</protein>
<dbReference type="SUPFAM" id="SSF53901">
    <property type="entry name" value="Thiolase-like"/>
    <property type="match status" value="2"/>
</dbReference>
<reference evidence="1 2" key="1">
    <citation type="submission" date="2018-03" db="EMBL/GenBank/DDBJ databases">
        <title>Draft Genome Sequences of the Obligatory Marine Myxobacteria Enhygromyxa salina SWB005.</title>
        <authorList>
            <person name="Poehlein A."/>
            <person name="Moghaddam J.A."/>
            <person name="Harms H."/>
            <person name="Alanjari M."/>
            <person name="Koenig G.M."/>
            <person name="Daniel R."/>
            <person name="Schaeberle T.F."/>
        </authorList>
    </citation>
    <scope>NUCLEOTIDE SEQUENCE [LARGE SCALE GENOMIC DNA]</scope>
    <source>
        <strain evidence="1 2">SWB005</strain>
    </source>
</reference>
<sequence>MVNDTSLEILGSGAVSSVGLTAPQTCAAIRAGIRRFVPIEAEILDDEEPQIGARVSADPRLRADDAQWLLNLAARALHECAPSPAETALLWLVPEDHRGHPLCAGVGDDELLARLEAVVGHHFAPGSRVLRSGAAGCVEALGRARELLDAGAVARCVIGGADSLLRKVDLDELARGGRLLGPTQPQGLVPGEGAAFVMVGRPTPDPERERAALAVRGIGLGYERNTVRGTEYSVGEAFSAALEAATQDADIPEAEIAFVAGNFNGERYDAWESSHARIRGFPSKREQLPVLWPAASTGEIGVAAGPMALIATAAAIEGEYAAGPTGALQLRSDGELRGVAIVR</sequence>
<keyword evidence="2" id="KW-1185">Reference proteome</keyword>
<organism evidence="1 2">
    <name type="scientific">Enhygromyxa salina</name>
    <dbReference type="NCBI Taxonomy" id="215803"/>
    <lineage>
        <taxon>Bacteria</taxon>
        <taxon>Pseudomonadati</taxon>
        <taxon>Myxococcota</taxon>
        <taxon>Polyangia</taxon>
        <taxon>Nannocystales</taxon>
        <taxon>Nannocystaceae</taxon>
        <taxon>Enhygromyxa</taxon>
    </lineage>
</organism>